<name>A0A6J4K9K7_9CHLR</name>
<feature type="non-terminal residue" evidence="1">
    <location>
        <position position="68"/>
    </location>
</feature>
<reference evidence="1" key="1">
    <citation type="submission" date="2020-02" db="EMBL/GenBank/DDBJ databases">
        <authorList>
            <person name="Meier V. D."/>
        </authorList>
    </citation>
    <scope>NUCLEOTIDE SEQUENCE</scope>
    <source>
        <strain evidence="1">AVDCRST_MAG26</strain>
    </source>
</reference>
<evidence type="ECO:0000313" key="1">
    <source>
        <dbReference type="EMBL" id="CAA9299300.1"/>
    </source>
</evidence>
<organism evidence="1">
    <name type="scientific">uncultured Chloroflexia bacterium</name>
    <dbReference type="NCBI Taxonomy" id="1672391"/>
    <lineage>
        <taxon>Bacteria</taxon>
        <taxon>Bacillati</taxon>
        <taxon>Chloroflexota</taxon>
        <taxon>Chloroflexia</taxon>
        <taxon>environmental samples</taxon>
    </lineage>
</organism>
<dbReference type="EMBL" id="CADCTK010001122">
    <property type="protein sequence ID" value="CAA9299300.1"/>
    <property type="molecule type" value="Genomic_DNA"/>
</dbReference>
<dbReference type="AlphaFoldDB" id="A0A6J4K9K7"/>
<gene>
    <name evidence="1" type="ORF">AVDCRST_MAG26-4675</name>
</gene>
<sequence length="68" mass="7464">MFAIRLVLRILRRRLLPASAPSDGHVQRPRGALAALHALEKLWTGRVGGAWTIATLCLSRMHGITAHT</sequence>
<proteinExistence type="predicted"/>
<accession>A0A6J4K9K7</accession>
<protein>
    <submittedName>
        <fullName evidence="1">Uncharacterized protein</fullName>
    </submittedName>
</protein>